<protein>
    <submittedName>
        <fullName evidence="1">Uncharacterized protein</fullName>
    </submittedName>
</protein>
<dbReference type="STRING" id="1121395.SAMN02745215_02912"/>
<evidence type="ECO:0000313" key="2">
    <source>
        <dbReference type="Proteomes" id="UP000184010"/>
    </source>
</evidence>
<dbReference type="RefSeq" id="WP_178371701.1">
    <property type="nucleotide sequence ID" value="NZ_FRDN01000009.1"/>
</dbReference>
<reference evidence="2" key="1">
    <citation type="submission" date="2016-12" db="EMBL/GenBank/DDBJ databases">
        <authorList>
            <person name="Varghese N."/>
            <person name="Submissions S."/>
        </authorList>
    </citation>
    <scope>NUCLEOTIDE SEQUENCE [LARGE SCALE GENOMIC DNA]</scope>
    <source>
        <strain evidence="2">DSM 11544</strain>
    </source>
</reference>
<sequence>MATDKKVELQRIVSKMSAYGVTPETIVERRKALEVQILRNLKNSSAIREAR</sequence>
<keyword evidence="2" id="KW-1185">Reference proteome</keyword>
<dbReference type="EMBL" id="FRDN01000009">
    <property type="protein sequence ID" value="SHN77615.1"/>
    <property type="molecule type" value="Genomic_DNA"/>
</dbReference>
<name>A0A1M7U3T4_9FIRM</name>
<dbReference type="Proteomes" id="UP000184010">
    <property type="component" value="Unassembled WGS sequence"/>
</dbReference>
<evidence type="ECO:0000313" key="1">
    <source>
        <dbReference type="EMBL" id="SHN77615.1"/>
    </source>
</evidence>
<accession>A0A1M7U3T4</accession>
<proteinExistence type="predicted"/>
<organism evidence="1 2">
    <name type="scientific">Desulfitobacterium chlororespirans DSM 11544</name>
    <dbReference type="NCBI Taxonomy" id="1121395"/>
    <lineage>
        <taxon>Bacteria</taxon>
        <taxon>Bacillati</taxon>
        <taxon>Bacillota</taxon>
        <taxon>Clostridia</taxon>
        <taxon>Eubacteriales</taxon>
        <taxon>Desulfitobacteriaceae</taxon>
        <taxon>Desulfitobacterium</taxon>
    </lineage>
</organism>
<gene>
    <name evidence="1" type="ORF">SAMN02745215_02912</name>
</gene>
<dbReference type="AlphaFoldDB" id="A0A1M7U3T4"/>